<feature type="transmembrane region" description="Helical" evidence="1">
    <location>
        <begin position="12"/>
        <end position="36"/>
    </location>
</feature>
<keyword evidence="1" id="KW-1133">Transmembrane helix</keyword>
<keyword evidence="1" id="KW-0812">Transmembrane</keyword>
<evidence type="ECO:0000313" key="2">
    <source>
        <dbReference type="EMBL" id="SDJ49329.1"/>
    </source>
</evidence>
<dbReference type="RefSeq" id="WP_090303247.1">
    <property type="nucleotide sequence ID" value="NZ_FNFE01000001.1"/>
</dbReference>
<reference evidence="3" key="1">
    <citation type="submission" date="2016-10" db="EMBL/GenBank/DDBJ databases">
        <authorList>
            <person name="Varghese N."/>
            <person name="Submissions S."/>
        </authorList>
    </citation>
    <scope>NUCLEOTIDE SEQUENCE [LARGE SCALE GENOMIC DNA]</scope>
    <source>
        <strain evidence="3">B4,CECT 8067,JCM 17497</strain>
    </source>
</reference>
<name>A0A1G8U6I8_9EURY</name>
<evidence type="ECO:0000313" key="3">
    <source>
        <dbReference type="Proteomes" id="UP000198882"/>
    </source>
</evidence>
<protein>
    <submittedName>
        <fullName evidence="2">Uncharacterized protein</fullName>
    </submittedName>
</protein>
<accession>A0A1G8U6I8</accession>
<dbReference type="Proteomes" id="UP000198882">
    <property type="component" value="Unassembled WGS sequence"/>
</dbReference>
<dbReference type="EMBL" id="FNFE01000001">
    <property type="protein sequence ID" value="SDJ49329.1"/>
    <property type="molecule type" value="Genomic_DNA"/>
</dbReference>
<gene>
    <name evidence="2" type="ORF">SAMN04515672_0757</name>
</gene>
<keyword evidence="3" id="KW-1185">Reference proteome</keyword>
<sequence>MSVSRPLSFVELFRATPATSALLALGPLGLAVGQLANGYVNGVSPAVSVGFAAVMVAFAVVAMRHHAAEYRLRRLEAEADGDRESALGSTR</sequence>
<proteinExistence type="predicted"/>
<feature type="transmembrane region" description="Helical" evidence="1">
    <location>
        <begin position="42"/>
        <end position="63"/>
    </location>
</feature>
<dbReference type="AlphaFoldDB" id="A0A1G8U6I8"/>
<organism evidence="2 3">
    <name type="scientific">Natronorubrum texcoconense</name>
    <dbReference type="NCBI Taxonomy" id="1095776"/>
    <lineage>
        <taxon>Archaea</taxon>
        <taxon>Methanobacteriati</taxon>
        <taxon>Methanobacteriota</taxon>
        <taxon>Stenosarchaea group</taxon>
        <taxon>Halobacteria</taxon>
        <taxon>Halobacteriales</taxon>
        <taxon>Natrialbaceae</taxon>
        <taxon>Natronorubrum</taxon>
    </lineage>
</organism>
<keyword evidence="1" id="KW-0472">Membrane</keyword>
<evidence type="ECO:0000256" key="1">
    <source>
        <dbReference type="SAM" id="Phobius"/>
    </source>
</evidence>